<evidence type="ECO:0000259" key="16">
    <source>
        <dbReference type="PROSITE" id="PS50109"/>
    </source>
</evidence>
<dbReference type="RefSeq" id="WP_176237912.1">
    <property type="nucleotide sequence ID" value="NZ_BLRZ01000023.1"/>
</dbReference>
<proteinExistence type="predicted"/>
<evidence type="ECO:0000256" key="15">
    <source>
        <dbReference type="SAM" id="MobiDB-lite"/>
    </source>
</evidence>
<feature type="domain" description="4Fe-4S ferredoxin-type" evidence="17">
    <location>
        <begin position="5"/>
        <end position="33"/>
    </location>
</feature>
<dbReference type="Pfam" id="PF04060">
    <property type="entry name" value="FeS"/>
    <property type="match status" value="1"/>
</dbReference>
<dbReference type="CDD" id="cd00082">
    <property type="entry name" value="HisKA"/>
    <property type="match status" value="1"/>
</dbReference>
<dbReference type="GO" id="GO:0005886">
    <property type="term" value="C:plasma membrane"/>
    <property type="evidence" value="ECO:0007669"/>
    <property type="project" value="UniProtKB-SubCell"/>
</dbReference>
<keyword evidence="10" id="KW-0067">ATP-binding</keyword>
<dbReference type="Pfam" id="PF02906">
    <property type="entry name" value="Fe_hyd_lg_C"/>
    <property type="match status" value="1"/>
</dbReference>
<evidence type="ECO:0000256" key="7">
    <source>
        <dbReference type="ARBA" id="ARBA00022723"/>
    </source>
</evidence>
<dbReference type="InterPro" id="IPR005467">
    <property type="entry name" value="His_kinase_dom"/>
</dbReference>
<evidence type="ECO:0000313" key="20">
    <source>
        <dbReference type="Proteomes" id="UP000588083"/>
    </source>
</evidence>
<dbReference type="SUPFAM" id="SSF55874">
    <property type="entry name" value="ATPase domain of HSP90 chaperone/DNA topoisomerase II/histidine kinase"/>
    <property type="match status" value="1"/>
</dbReference>
<evidence type="ECO:0000256" key="5">
    <source>
        <dbReference type="ARBA" id="ARBA00022553"/>
    </source>
</evidence>
<keyword evidence="6" id="KW-0808">Transferase</keyword>
<dbReference type="InterPro" id="IPR009016">
    <property type="entry name" value="Fe_hydrogenase"/>
</dbReference>
<dbReference type="Gene3D" id="3.30.565.10">
    <property type="entry name" value="Histidine kinase-like ATPase, C-terminal domain"/>
    <property type="match status" value="1"/>
</dbReference>
<evidence type="ECO:0000256" key="12">
    <source>
        <dbReference type="ARBA" id="ARBA00023012"/>
    </source>
</evidence>
<dbReference type="InterPro" id="IPR017896">
    <property type="entry name" value="4Fe4S_Fe-S-bd"/>
</dbReference>
<dbReference type="AlphaFoldDB" id="A0A6V8PFZ6"/>
<dbReference type="PROSITE" id="PS51379">
    <property type="entry name" value="4FE4S_FER_2"/>
    <property type="match status" value="2"/>
</dbReference>
<sequence>MPTRGIVRTIKAKCRRCYTCIRGCPAKAIKVEEGQAKVLEERCITCGNCVKVCSQSAKEIYSEIELVKELLQDAVPVFATLAPSFPIPFHPAKPRQIVTALRKLGFQEVLEVAFGAQLLGREYYKLFKEGRQRTVISTPCPAVVFYIEKYLPSLIPYLAPLVSPMIALGRVIKQKYRPQAKVVFIGPCIAKKAEIRDPPVASAVDAVLAYDELRSLFAQDGIELTRLPETDFDGPRPGVGRLFPVSAGLLKTAALRADILENNIMVVGGKDNVLQILSELSQDAIKVEFLDILFCEGCINGPIIGNGFSRFSRKEIVTNYVRHELTRQRQEDIESFLDEYACVDLHRGFTNRAISLPIPGQKEVKAILRRIKKLGPENELNCAACGYPTCREKAIAVYQGLAEAEMCLPYLIDQLEESLKAVQKFSQELERAQTQLIQKEKLASVGELAAGVAHELNNPLAAILLYGHLLLEEVSAEDPHFSDLRTITEEADRAKKIVAALLDFARQRKLDLQPTDLNVLLEETLQVLKKESRLENVRLVHYLDPRLPRLLADHSQLQQAFSNLIINACEAMPQGGDLTIVTAPVEDGVLIEFTDTGCGIPEENLSKIFTPFFTTKKPGRGTGLGLALVYAIIKMHGGQISVRSKEGKGSTFSIILPHHPPPQIEESQGLLLETDRREEV</sequence>
<keyword evidence="14" id="KW-0175">Coiled coil</keyword>
<keyword evidence="8" id="KW-0547">Nucleotide-binding</keyword>
<keyword evidence="20" id="KW-1185">Reference proteome</keyword>
<feature type="coiled-coil region" evidence="14">
    <location>
        <begin position="412"/>
        <end position="442"/>
    </location>
</feature>
<feature type="domain" description="Histidine kinase" evidence="16">
    <location>
        <begin position="451"/>
        <end position="660"/>
    </location>
</feature>
<evidence type="ECO:0000313" key="19">
    <source>
        <dbReference type="EMBL" id="GFP29761.1"/>
    </source>
</evidence>
<dbReference type="PROSITE" id="PS50109">
    <property type="entry name" value="HIS_KIN"/>
    <property type="match status" value="1"/>
</dbReference>
<dbReference type="SMART" id="SM00388">
    <property type="entry name" value="HisKA"/>
    <property type="match status" value="1"/>
</dbReference>
<evidence type="ECO:0000256" key="2">
    <source>
        <dbReference type="ARBA" id="ARBA00004236"/>
    </source>
</evidence>
<dbReference type="PROSITE" id="PS51656">
    <property type="entry name" value="4FE4S"/>
    <property type="match status" value="1"/>
</dbReference>
<dbReference type="InterPro" id="IPR004108">
    <property type="entry name" value="Fe_hydrogenase_lsu_C"/>
</dbReference>
<feature type="region of interest" description="Disordered" evidence="15">
    <location>
        <begin position="656"/>
        <end position="680"/>
    </location>
</feature>
<dbReference type="PRINTS" id="PR00344">
    <property type="entry name" value="BCTRLSENSOR"/>
</dbReference>
<keyword evidence="4" id="KW-0004">4Fe-4S</keyword>
<dbReference type="InterPro" id="IPR004358">
    <property type="entry name" value="Sig_transdc_His_kin-like_C"/>
</dbReference>
<dbReference type="SUPFAM" id="SSF53920">
    <property type="entry name" value="Fe-only hydrogenase"/>
    <property type="match status" value="1"/>
</dbReference>
<reference evidence="19 20" key="1">
    <citation type="journal article" date="2020" name="Front. Microbiol.">
        <title>Single-cell genomics of novel Actinobacteria with the Wood-Ljungdahl pathway discovered in a serpentinizing system.</title>
        <authorList>
            <person name="Merino N."/>
            <person name="Kawai M."/>
            <person name="Boyd E.S."/>
            <person name="Colman D.R."/>
            <person name="McGlynn S.E."/>
            <person name="Nealson K.H."/>
            <person name="Kurokawa K."/>
            <person name="Hongoh Y."/>
        </authorList>
    </citation>
    <scope>NUCLEOTIDE SEQUENCE [LARGE SCALE GENOMIC DNA]</scope>
    <source>
        <strain evidence="19 20">S34</strain>
    </source>
</reference>
<protein>
    <recommendedName>
        <fullName evidence="3">histidine kinase</fullName>
        <ecNumber evidence="3">2.7.13.3</ecNumber>
    </recommendedName>
</protein>
<dbReference type="Pfam" id="PF13237">
    <property type="entry name" value="Fer4_10"/>
    <property type="match status" value="1"/>
</dbReference>
<dbReference type="GO" id="GO:0000155">
    <property type="term" value="F:phosphorelay sensor kinase activity"/>
    <property type="evidence" value="ECO:0007669"/>
    <property type="project" value="InterPro"/>
</dbReference>
<keyword evidence="13" id="KW-0411">Iron-sulfur</keyword>
<dbReference type="SUPFAM" id="SSF54862">
    <property type="entry name" value="4Fe-4S ferredoxins"/>
    <property type="match status" value="1"/>
</dbReference>
<dbReference type="InterPro" id="IPR003661">
    <property type="entry name" value="HisK_dim/P_dom"/>
</dbReference>
<evidence type="ECO:0000256" key="4">
    <source>
        <dbReference type="ARBA" id="ARBA00022485"/>
    </source>
</evidence>
<evidence type="ECO:0000256" key="3">
    <source>
        <dbReference type="ARBA" id="ARBA00012438"/>
    </source>
</evidence>
<evidence type="ECO:0000259" key="18">
    <source>
        <dbReference type="PROSITE" id="PS51656"/>
    </source>
</evidence>
<gene>
    <name evidence="19" type="ORF">HKBW3S34_00681</name>
</gene>
<evidence type="ECO:0000256" key="11">
    <source>
        <dbReference type="ARBA" id="ARBA00023004"/>
    </source>
</evidence>
<evidence type="ECO:0000256" key="10">
    <source>
        <dbReference type="ARBA" id="ARBA00022840"/>
    </source>
</evidence>
<evidence type="ECO:0000256" key="14">
    <source>
        <dbReference type="SAM" id="Coils"/>
    </source>
</evidence>
<evidence type="ECO:0000256" key="8">
    <source>
        <dbReference type="ARBA" id="ARBA00022741"/>
    </source>
</evidence>
<dbReference type="PANTHER" id="PTHR43065:SF46">
    <property type="entry name" value="C4-DICARBOXYLATE TRANSPORT SENSOR PROTEIN DCTB"/>
    <property type="match status" value="1"/>
</dbReference>
<keyword evidence="12" id="KW-0902">Two-component regulatory system</keyword>
<evidence type="ECO:0000256" key="13">
    <source>
        <dbReference type="ARBA" id="ARBA00023014"/>
    </source>
</evidence>
<dbReference type="Pfam" id="PF00512">
    <property type="entry name" value="HisKA"/>
    <property type="match status" value="1"/>
</dbReference>
<comment type="catalytic activity">
    <reaction evidence="1">
        <text>ATP + protein L-histidine = ADP + protein N-phospho-L-histidine.</text>
        <dbReference type="EC" id="2.7.13.3"/>
    </reaction>
</comment>
<evidence type="ECO:0000259" key="17">
    <source>
        <dbReference type="PROSITE" id="PS51379"/>
    </source>
</evidence>
<dbReference type="SUPFAM" id="SSF47384">
    <property type="entry name" value="Homodimeric domain of signal transducing histidine kinase"/>
    <property type="match status" value="1"/>
</dbReference>
<dbReference type="Proteomes" id="UP000588083">
    <property type="component" value="Unassembled WGS sequence"/>
</dbReference>
<dbReference type="InterPro" id="IPR007202">
    <property type="entry name" value="4Fe-4S_dom"/>
</dbReference>
<dbReference type="GO" id="GO:0046872">
    <property type="term" value="F:metal ion binding"/>
    <property type="evidence" value="ECO:0007669"/>
    <property type="project" value="UniProtKB-KW"/>
</dbReference>
<evidence type="ECO:0000256" key="1">
    <source>
        <dbReference type="ARBA" id="ARBA00000085"/>
    </source>
</evidence>
<comment type="subcellular location">
    <subcellularLocation>
        <location evidence="2">Cell membrane</location>
    </subcellularLocation>
</comment>
<comment type="caution">
    <text evidence="19">The sequence shown here is derived from an EMBL/GenBank/DDBJ whole genome shotgun (WGS) entry which is preliminary data.</text>
</comment>
<dbReference type="EC" id="2.7.13.3" evidence="3"/>
<dbReference type="Gene3D" id="1.10.287.130">
    <property type="match status" value="1"/>
</dbReference>
<dbReference type="InterPro" id="IPR036097">
    <property type="entry name" value="HisK_dim/P_sf"/>
</dbReference>
<keyword evidence="5" id="KW-0597">Phosphoprotein</keyword>
<dbReference type="Gene3D" id="3.30.70.20">
    <property type="match status" value="1"/>
</dbReference>
<keyword evidence="7" id="KW-0479">Metal-binding</keyword>
<dbReference type="SMART" id="SM00387">
    <property type="entry name" value="HATPase_c"/>
    <property type="match status" value="1"/>
</dbReference>
<dbReference type="Gene3D" id="1.10.15.40">
    <property type="entry name" value="Electron transport complex subunit B, putative Fe-S cluster"/>
    <property type="match status" value="1"/>
</dbReference>
<feature type="domain" description="4Fe-4S" evidence="18">
    <location>
        <begin position="363"/>
        <end position="424"/>
    </location>
</feature>
<accession>A0A6V8PFZ6</accession>
<dbReference type="InterPro" id="IPR003594">
    <property type="entry name" value="HATPase_dom"/>
</dbReference>
<evidence type="ECO:0000256" key="9">
    <source>
        <dbReference type="ARBA" id="ARBA00022777"/>
    </source>
</evidence>
<name>A0A6V8PFZ6_9ACTN</name>
<evidence type="ECO:0000256" key="6">
    <source>
        <dbReference type="ARBA" id="ARBA00022679"/>
    </source>
</evidence>
<dbReference type="Gene3D" id="3.40.950.10">
    <property type="entry name" value="Fe-only Hydrogenase (Larger Subunit), Chain L, domain 3"/>
    <property type="match status" value="1"/>
</dbReference>
<organism evidence="19 20">
    <name type="scientific">Candidatus Hakubella thermalkaliphila</name>
    <dbReference type="NCBI Taxonomy" id="2754717"/>
    <lineage>
        <taxon>Bacteria</taxon>
        <taxon>Bacillati</taxon>
        <taxon>Actinomycetota</taxon>
        <taxon>Actinomycetota incertae sedis</taxon>
        <taxon>Candidatus Hakubellales</taxon>
        <taxon>Candidatus Hakubellaceae</taxon>
        <taxon>Candidatus Hakubella</taxon>
    </lineage>
</organism>
<dbReference type="EMBL" id="BLRZ01000023">
    <property type="protein sequence ID" value="GFP29761.1"/>
    <property type="molecule type" value="Genomic_DNA"/>
</dbReference>
<keyword evidence="9" id="KW-0418">Kinase</keyword>
<dbReference type="InterPro" id="IPR036890">
    <property type="entry name" value="HATPase_C_sf"/>
</dbReference>
<feature type="domain" description="4Fe-4S ferredoxin-type" evidence="17">
    <location>
        <begin position="34"/>
        <end position="63"/>
    </location>
</feature>
<dbReference type="GO" id="GO:0005524">
    <property type="term" value="F:ATP binding"/>
    <property type="evidence" value="ECO:0007669"/>
    <property type="project" value="UniProtKB-KW"/>
</dbReference>
<keyword evidence="11" id="KW-0408">Iron</keyword>
<dbReference type="PANTHER" id="PTHR43065">
    <property type="entry name" value="SENSOR HISTIDINE KINASE"/>
    <property type="match status" value="1"/>
</dbReference>
<dbReference type="Pfam" id="PF02518">
    <property type="entry name" value="HATPase_c"/>
    <property type="match status" value="1"/>
</dbReference>
<dbReference type="GO" id="GO:0051539">
    <property type="term" value="F:4 iron, 4 sulfur cluster binding"/>
    <property type="evidence" value="ECO:0007669"/>
    <property type="project" value="UniProtKB-KW"/>
</dbReference>